<dbReference type="PROSITE" id="PS51318">
    <property type="entry name" value="TAT"/>
    <property type="match status" value="1"/>
</dbReference>
<feature type="region of interest" description="Disordered" evidence="3">
    <location>
        <begin position="30"/>
        <end position="64"/>
    </location>
</feature>
<sequence length="431" mass="47369">MPSPHRAFRRAWLVTALATGLVAAVAAGCSSPPAPAGETEPAAQTGRTAQARDARAAAPSDPSGPVLAFADARLAETADALAPPAYPVRTNPDGTWLTKEPEDWTSGFFPAALWRVFERTQDPVWRERAERWQAPLAPEASHDDTDLGFKMFMTFAVDHELTGDESAKQTALAAADTLAARFNPTVGMLRVWDDRDDEEKYQVNIDAVMNLELLYWAGQNGRPQYTDIANRHANRTMTDLVRPDGSTFMFAGYDQRTGDLVRNYTEQGARDDSTWARGQAWAAYGFAMAYRYTRDPRYLDTAHRTADWFLGHLPPDRVPYWDFSVPQAPPEPRDTSAAAVTASALLDMNTLDTDPGRKDADVDGARGMLASLSSPAYLSRDTPFRSVLLHGTQNLPTGQADSGIMFGDYYFVEALSRWERQVGPSAQLTAG</sequence>
<dbReference type="EMBL" id="JBBEGL010000004">
    <property type="protein sequence ID" value="MEJ2887859.1"/>
    <property type="molecule type" value="Genomic_DNA"/>
</dbReference>
<evidence type="ECO:0000313" key="6">
    <source>
        <dbReference type="Proteomes" id="UP001370100"/>
    </source>
</evidence>
<keyword evidence="4" id="KW-0732">Signal</keyword>
<dbReference type="Proteomes" id="UP001370100">
    <property type="component" value="Unassembled WGS sequence"/>
</dbReference>
<keyword evidence="1 5" id="KW-0378">Hydrolase</keyword>
<dbReference type="GO" id="GO:0016787">
    <property type="term" value="F:hydrolase activity"/>
    <property type="evidence" value="ECO:0007669"/>
    <property type="project" value="UniProtKB-KW"/>
</dbReference>
<protein>
    <submittedName>
        <fullName evidence="5">Glycoside hydrolase family 88 protein</fullName>
    </submittedName>
</protein>
<dbReference type="InterPro" id="IPR010905">
    <property type="entry name" value="Glyco_hydro_88"/>
</dbReference>
<evidence type="ECO:0000256" key="4">
    <source>
        <dbReference type="SAM" id="SignalP"/>
    </source>
</evidence>
<dbReference type="PROSITE" id="PS51257">
    <property type="entry name" value="PROKAR_LIPOPROTEIN"/>
    <property type="match status" value="1"/>
</dbReference>
<accession>A0ABU8N8U4</accession>
<evidence type="ECO:0000256" key="3">
    <source>
        <dbReference type="SAM" id="MobiDB-lite"/>
    </source>
</evidence>
<feature type="compositionally biased region" description="Low complexity" evidence="3">
    <location>
        <begin position="30"/>
        <end position="49"/>
    </location>
</feature>
<name>A0ABU8N8U4_9PSEU</name>
<dbReference type="InterPro" id="IPR008928">
    <property type="entry name" value="6-hairpin_glycosidase_sf"/>
</dbReference>
<dbReference type="InterPro" id="IPR052369">
    <property type="entry name" value="UG_Glycosaminoglycan_Hydrolase"/>
</dbReference>
<evidence type="ECO:0000313" key="5">
    <source>
        <dbReference type="EMBL" id="MEJ2887859.1"/>
    </source>
</evidence>
<dbReference type="InterPro" id="IPR006311">
    <property type="entry name" value="TAT_signal"/>
</dbReference>
<comment type="similarity">
    <text evidence="2">Belongs to the glycosyl hydrolase 88 family.</text>
</comment>
<feature type="signal peptide" evidence="4">
    <location>
        <begin position="1"/>
        <end position="36"/>
    </location>
</feature>
<dbReference type="InterPro" id="IPR012341">
    <property type="entry name" value="6hp_glycosidase-like_sf"/>
</dbReference>
<keyword evidence="6" id="KW-1185">Reference proteome</keyword>
<proteinExistence type="inferred from homology"/>
<dbReference type="Pfam" id="PF07470">
    <property type="entry name" value="Glyco_hydro_88"/>
    <property type="match status" value="1"/>
</dbReference>
<reference evidence="5 6" key="1">
    <citation type="submission" date="2024-03" db="EMBL/GenBank/DDBJ databases">
        <title>Actinomycetospora sp. OC33-EN06, a novel actinomycete isolated from wild orchid (Aerides multiflora).</title>
        <authorList>
            <person name="Suriyachadkun C."/>
        </authorList>
    </citation>
    <scope>NUCLEOTIDE SEQUENCE [LARGE SCALE GENOMIC DNA]</scope>
    <source>
        <strain evidence="5 6">OC33-EN06</strain>
    </source>
</reference>
<dbReference type="Gene3D" id="1.50.10.10">
    <property type="match status" value="1"/>
</dbReference>
<comment type="caution">
    <text evidence="5">The sequence shown here is derived from an EMBL/GenBank/DDBJ whole genome shotgun (WGS) entry which is preliminary data.</text>
</comment>
<dbReference type="PANTHER" id="PTHR36845:SF1">
    <property type="entry name" value="HYDROLASE, PUTATIVE (AFU_ORTHOLOGUE AFUA_7G05090)-RELATED"/>
    <property type="match status" value="1"/>
</dbReference>
<organism evidence="5 6">
    <name type="scientific">Actinomycetospora aeridis</name>
    <dbReference type="NCBI Taxonomy" id="3129231"/>
    <lineage>
        <taxon>Bacteria</taxon>
        <taxon>Bacillati</taxon>
        <taxon>Actinomycetota</taxon>
        <taxon>Actinomycetes</taxon>
        <taxon>Pseudonocardiales</taxon>
        <taxon>Pseudonocardiaceae</taxon>
        <taxon>Actinomycetospora</taxon>
    </lineage>
</organism>
<dbReference type="SUPFAM" id="SSF48208">
    <property type="entry name" value="Six-hairpin glycosidases"/>
    <property type="match status" value="1"/>
</dbReference>
<dbReference type="PANTHER" id="PTHR36845">
    <property type="entry name" value="HYDROLASE, PUTATIVE (AFU_ORTHOLOGUE AFUA_7G05090)-RELATED"/>
    <property type="match status" value="1"/>
</dbReference>
<dbReference type="RefSeq" id="WP_337714349.1">
    <property type="nucleotide sequence ID" value="NZ_JBBEGL010000004.1"/>
</dbReference>
<feature type="chain" id="PRO_5047142230" evidence="4">
    <location>
        <begin position="37"/>
        <end position="431"/>
    </location>
</feature>
<gene>
    <name evidence="5" type="ORF">WCD41_15475</name>
</gene>
<evidence type="ECO:0000256" key="1">
    <source>
        <dbReference type="ARBA" id="ARBA00022801"/>
    </source>
</evidence>
<evidence type="ECO:0000256" key="2">
    <source>
        <dbReference type="ARBA" id="ARBA00038358"/>
    </source>
</evidence>